<organism evidence="3 4">
    <name type="scientific">Cylicocyclus nassatus</name>
    <name type="common">Nematode worm</name>
    <dbReference type="NCBI Taxonomy" id="53992"/>
    <lineage>
        <taxon>Eukaryota</taxon>
        <taxon>Metazoa</taxon>
        <taxon>Ecdysozoa</taxon>
        <taxon>Nematoda</taxon>
        <taxon>Chromadorea</taxon>
        <taxon>Rhabditida</taxon>
        <taxon>Rhabditina</taxon>
        <taxon>Rhabditomorpha</taxon>
        <taxon>Strongyloidea</taxon>
        <taxon>Strongylidae</taxon>
        <taxon>Cylicocyclus</taxon>
    </lineage>
</organism>
<proteinExistence type="predicted"/>
<keyword evidence="1" id="KW-1133">Transmembrane helix</keyword>
<dbReference type="Pfam" id="PF10328">
    <property type="entry name" value="7TM_GPCR_Srx"/>
    <property type="match status" value="1"/>
</dbReference>
<sequence length="81" mass="8411">MSSNSTSALPSDYIVAGVLMTALGVIGTSINIGVILALMHSPLFHNAFGYICALHLVANTGDLLIFSLFDGPATILYSLAL</sequence>
<keyword evidence="4" id="KW-1185">Reference proteome</keyword>
<dbReference type="EMBL" id="CATQJL010000305">
    <property type="protein sequence ID" value="CAJ0604101.1"/>
    <property type="molecule type" value="Genomic_DNA"/>
</dbReference>
<dbReference type="Proteomes" id="UP001176961">
    <property type="component" value="Unassembled WGS sequence"/>
</dbReference>
<evidence type="ECO:0000256" key="1">
    <source>
        <dbReference type="SAM" id="Phobius"/>
    </source>
</evidence>
<dbReference type="InterPro" id="IPR019430">
    <property type="entry name" value="7TM_GPCR_serpentine_rcpt_Srx"/>
</dbReference>
<feature type="transmembrane region" description="Helical" evidence="1">
    <location>
        <begin position="13"/>
        <end position="36"/>
    </location>
</feature>
<protein>
    <recommendedName>
        <fullName evidence="2">7TM GPCR serpentine receptor class x (Srx) domain-containing protein</fullName>
    </recommendedName>
</protein>
<gene>
    <name evidence="3" type="ORF">CYNAS_LOCUS16084</name>
</gene>
<feature type="domain" description="7TM GPCR serpentine receptor class x (Srx)" evidence="2">
    <location>
        <begin position="24"/>
        <end position="78"/>
    </location>
</feature>
<evidence type="ECO:0000313" key="4">
    <source>
        <dbReference type="Proteomes" id="UP001176961"/>
    </source>
</evidence>
<dbReference type="AlphaFoldDB" id="A0AA36M9Y4"/>
<reference evidence="3" key="1">
    <citation type="submission" date="2023-07" db="EMBL/GenBank/DDBJ databases">
        <authorList>
            <consortium name="CYATHOMIX"/>
        </authorList>
    </citation>
    <scope>NUCLEOTIDE SEQUENCE</scope>
    <source>
        <strain evidence="3">N/A</strain>
    </source>
</reference>
<feature type="transmembrane region" description="Helical" evidence="1">
    <location>
        <begin position="48"/>
        <end position="69"/>
    </location>
</feature>
<name>A0AA36M9Y4_CYLNA</name>
<keyword evidence="1" id="KW-0472">Membrane</keyword>
<evidence type="ECO:0000313" key="3">
    <source>
        <dbReference type="EMBL" id="CAJ0604101.1"/>
    </source>
</evidence>
<keyword evidence="1" id="KW-0812">Transmembrane</keyword>
<comment type="caution">
    <text evidence="3">The sequence shown here is derived from an EMBL/GenBank/DDBJ whole genome shotgun (WGS) entry which is preliminary data.</text>
</comment>
<evidence type="ECO:0000259" key="2">
    <source>
        <dbReference type="Pfam" id="PF10328"/>
    </source>
</evidence>
<accession>A0AA36M9Y4</accession>